<dbReference type="AlphaFoldDB" id="A0A553HTF2"/>
<dbReference type="InterPro" id="IPR036148">
    <property type="entry name" value="MmgE/PrpD_sf"/>
</dbReference>
<dbReference type="Pfam" id="PF19305">
    <property type="entry name" value="MmgE_PrpD_C"/>
    <property type="match status" value="1"/>
</dbReference>
<comment type="similarity">
    <text evidence="1">Belongs to the PrpD family.</text>
</comment>
<keyword evidence="2" id="KW-0456">Lyase</keyword>
<evidence type="ECO:0008006" key="8">
    <source>
        <dbReference type="Google" id="ProtNLM"/>
    </source>
</evidence>
<dbReference type="GO" id="GO:0019679">
    <property type="term" value="P:propionate metabolic process, methylcitrate cycle"/>
    <property type="evidence" value="ECO:0007669"/>
    <property type="project" value="InterPro"/>
</dbReference>
<dbReference type="Gene3D" id="1.10.4100.10">
    <property type="entry name" value="2-methylcitrate dehydratase PrpD"/>
    <property type="match status" value="1"/>
</dbReference>
<dbReference type="InterPro" id="IPR002110">
    <property type="entry name" value="Ankyrin_rpt"/>
</dbReference>
<dbReference type="OrthoDB" id="10055203at2759"/>
<dbReference type="STRING" id="2512241.A0A553HTF2"/>
<dbReference type="Gene3D" id="3.30.1330.120">
    <property type="entry name" value="2-methylcitrate dehydratase PrpD"/>
    <property type="match status" value="1"/>
</dbReference>
<organism evidence="6 7">
    <name type="scientific">Xylaria flabelliformis</name>
    <dbReference type="NCBI Taxonomy" id="2512241"/>
    <lineage>
        <taxon>Eukaryota</taxon>
        <taxon>Fungi</taxon>
        <taxon>Dikarya</taxon>
        <taxon>Ascomycota</taxon>
        <taxon>Pezizomycotina</taxon>
        <taxon>Sordariomycetes</taxon>
        <taxon>Xylariomycetidae</taxon>
        <taxon>Xylariales</taxon>
        <taxon>Xylariaceae</taxon>
        <taxon>Xylaria</taxon>
    </lineage>
</organism>
<dbReference type="EMBL" id="VFLP01000047">
    <property type="protein sequence ID" value="TRX91232.1"/>
    <property type="molecule type" value="Genomic_DNA"/>
</dbReference>
<comment type="caution">
    <text evidence="6">The sequence shown here is derived from an EMBL/GenBank/DDBJ whole genome shotgun (WGS) entry which is preliminary data.</text>
</comment>
<evidence type="ECO:0000313" key="7">
    <source>
        <dbReference type="Proteomes" id="UP000319160"/>
    </source>
</evidence>
<name>A0A553HTF2_9PEZI</name>
<dbReference type="NCBIfam" id="TIGR02330">
    <property type="entry name" value="prpD"/>
    <property type="match status" value="1"/>
</dbReference>
<feature type="repeat" description="ANK" evidence="3">
    <location>
        <begin position="397"/>
        <end position="432"/>
    </location>
</feature>
<dbReference type="PROSITE" id="PS50088">
    <property type="entry name" value="ANK_REPEAT"/>
    <property type="match status" value="1"/>
</dbReference>
<protein>
    <recommendedName>
        <fullName evidence="8">2-methylcitrate dehydratase</fullName>
    </recommendedName>
</protein>
<reference evidence="7" key="1">
    <citation type="submission" date="2019-06" db="EMBL/GenBank/DDBJ databases">
        <title>Draft genome sequence of the griseofulvin-producing fungus Xylaria cubensis strain G536.</title>
        <authorList>
            <person name="Mead M.E."/>
            <person name="Raja H.A."/>
            <person name="Steenwyk J.L."/>
            <person name="Knowles S.L."/>
            <person name="Oberlies N.H."/>
            <person name="Rokas A."/>
        </authorList>
    </citation>
    <scope>NUCLEOTIDE SEQUENCE [LARGE SCALE GENOMIC DNA]</scope>
    <source>
        <strain evidence="7">G536</strain>
    </source>
</reference>
<evidence type="ECO:0000259" key="4">
    <source>
        <dbReference type="Pfam" id="PF03972"/>
    </source>
</evidence>
<accession>A0A553HTF2</accession>
<dbReference type="GO" id="GO:0051537">
    <property type="term" value="F:2 iron, 2 sulfur cluster binding"/>
    <property type="evidence" value="ECO:0007669"/>
    <property type="project" value="InterPro"/>
</dbReference>
<evidence type="ECO:0000259" key="5">
    <source>
        <dbReference type="Pfam" id="PF19305"/>
    </source>
</evidence>
<dbReference type="InterPro" id="IPR042188">
    <property type="entry name" value="MmgE/PrpD_sf_2"/>
</dbReference>
<evidence type="ECO:0000256" key="3">
    <source>
        <dbReference type="PROSITE-ProRule" id="PRU00023"/>
    </source>
</evidence>
<dbReference type="Pfam" id="PF03972">
    <property type="entry name" value="MmgE_PrpD_N"/>
    <property type="match status" value="1"/>
</dbReference>
<dbReference type="Proteomes" id="UP000319160">
    <property type="component" value="Unassembled WGS sequence"/>
</dbReference>
<sequence length="549" mass="60792">MKRYDKKLTVYGSDASARHSITKSRLTPAGHLLRSPFDRQTSAAFGMVRVAPEHYSDKMHIPQPDDNSERPYDEVIVRIVDYAYDYEVTSEPALARAKMALIDSFGVAIESLALSKECEALVKPLLPGAGSVAGGFKLPGTPYSMDVLQAAFNMGAMIRYLDHNDAFAGAEWGHPSDNLGAILVIADVLTRDALARGKENEVVTMKQVLIGLIKAYEIQGCFQVKNAFNRVGLDHVILVKIASTAVVSWIMGLSREQARSAVSHAWVDGHPLRTFRQSPNTGPRKGWSAGDACMRAVHLASVARAGQPGIKTPLTAARWGFYEVLNKGNVFELPRPFGTWVVENAIFKVLTAEGHGLTAVEATMVASQKLQERGLDPIKDIKSIHVRTQEAAMIIINKKGPLHNAADRDHCLRYMMAVVLLKNGAEVETEDYQNDSPWATDPRVEALRSIITMEEDVQFTKDYHNPEIRSVGCSIDFTLKDGTDFNTRLEFPLGHPARNEESFPMVRKKAIRNLELKLPKAEVAQIMATLEQADFDSLPISKFIDLFHQ</sequence>
<keyword evidence="7" id="KW-1185">Reference proteome</keyword>
<dbReference type="GO" id="GO:0005739">
    <property type="term" value="C:mitochondrion"/>
    <property type="evidence" value="ECO:0007669"/>
    <property type="project" value="TreeGrafter"/>
</dbReference>
<dbReference type="InterPro" id="IPR045336">
    <property type="entry name" value="MmgE_PrpD_N"/>
</dbReference>
<dbReference type="SUPFAM" id="SSF103378">
    <property type="entry name" value="2-methylcitrate dehydratase PrpD"/>
    <property type="match status" value="1"/>
</dbReference>
<feature type="domain" description="MmgE/PrpD N-terminal" evidence="4">
    <location>
        <begin position="78"/>
        <end position="332"/>
    </location>
</feature>
<dbReference type="InterPro" id="IPR045337">
    <property type="entry name" value="MmgE_PrpD_C"/>
</dbReference>
<evidence type="ECO:0000256" key="1">
    <source>
        <dbReference type="ARBA" id="ARBA00006174"/>
    </source>
</evidence>
<proteinExistence type="inferred from homology"/>
<dbReference type="InterPro" id="IPR042183">
    <property type="entry name" value="MmgE/PrpD_sf_1"/>
</dbReference>
<dbReference type="InterPro" id="IPR005656">
    <property type="entry name" value="MmgE_PrpD"/>
</dbReference>
<gene>
    <name evidence="6" type="ORF">FHL15_007837</name>
</gene>
<dbReference type="GO" id="GO:0047547">
    <property type="term" value="F:2-methylcitrate dehydratase activity"/>
    <property type="evidence" value="ECO:0007669"/>
    <property type="project" value="InterPro"/>
</dbReference>
<dbReference type="PANTHER" id="PTHR16943">
    <property type="entry name" value="2-METHYLCITRATE DEHYDRATASE-RELATED"/>
    <property type="match status" value="1"/>
</dbReference>
<feature type="domain" description="MmgE/PrpD C-terminal" evidence="5">
    <location>
        <begin position="352"/>
        <end position="528"/>
    </location>
</feature>
<dbReference type="InterPro" id="IPR012705">
    <property type="entry name" value="2Me_IsoCit_deHydtase_PrpD"/>
</dbReference>
<evidence type="ECO:0000256" key="2">
    <source>
        <dbReference type="ARBA" id="ARBA00023239"/>
    </source>
</evidence>
<evidence type="ECO:0000313" key="6">
    <source>
        <dbReference type="EMBL" id="TRX91232.1"/>
    </source>
</evidence>
<dbReference type="PANTHER" id="PTHR16943:SF15">
    <property type="entry name" value="DEHYDRATASE (PRPD), PUTATIVE-RELATED"/>
    <property type="match status" value="1"/>
</dbReference>
<keyword evidence="3" id="KW-0040">ANK repeat</keyword>